<dbReference type="InterPro" id="IPR036770">
    <property type="entry name" value="Ankyrin_rpt-contain_sf"/>
</dbReference>
<dbReference type="SUPFAM" id="SSF48403">
    <property type="entry name" value="Ankyrin repeat"/>
    <property type="match status" value="1"/>
</dbReference>
<sequence length="511" mass="56850">MEIYNLAKDGKTSELAAKLQEPGVKDINFFHFKDQRTPLGIAVFRRDLKTAELLLAHNADPNGLKRGRPPLWTACERTKTKYNVEEHLIQLLLDHGADPNVPSAIASDKGSTPLVKAVQTRKSLQTISRLVNHGADTSKAAKLREAENDPEVLNAMQPRSKRTLSRLSEVSKVVGFVLAVVFWANRNLIVAIATGAAVGGGMIVKDAIKKRFSFTGAVSDRQGKYIKGSDLFDDTKEHEKAKLKGKMHGIIKETNLGRFFPDDNPFLEKLVDRAVDLEQNDPTNSLPTTDLCRLALYQPVLYCDDSGSMRKGQRKGHLEELSKRITSITTRVVPDGEGIELRFINAATTPEMSKPSLEAISGIMKGVRFDGWTQIGTNLKKKVLDEIVYRQLDSNIFKRPVLVSVITDGEPTGAGENNNTFKDVILECGRRLKAKGYDPDVVQFQISQIGEDQAAEHFLDSLKEEIDLADVLYITSDRLDTQFAKLRNNEDHLEQWLLEILLGPILDAQPS</sequence>
<protein>
    <recommendedName>
        <fullName evidence="4">Ankyrin repeat-containing domain protein</fullName>
    </recommendedName>
</protein>
<dbReference type="PROSITE" id="PS50088">
    <property type="entry name" value="ANK_REPEAT"/>
    <property type="match status" value="2"/>
</dbReference>
<feature type="repeat" description="ANK" evidence="1">
    <location>
        <begin position="66"/>
        <end position="104"/>
    </location>
</feature>
<comment type="caution">
    <text evidence="2">The sequence shown here is derived from an EMBL/GenBank/DDBJ whole genome shotgun (WGS) entry which is preliminary data.</text>
</comment>
<reference evidence="2 3" key="1">
    <citation type="submission" date="2024-07" db="EMBL/GenBank/DDBJ databases">
        <title>Section-level genome sequencing and comparative genomics of Aspergillus sections Usti and Cavernicolus.</title>
        <authorList>
            <consortium name="Lawrence Berkeley National Laboratory"/>
            <person name="Nybo J.L."/>
            <person name="Vesth T.C."/>
            <person name="Theobald S."/>
            <person name="Frisvad J.C."/>
            <person name="Larsen T.O."/>
            <person name="Kjaerboelling I."/>
            <person name="Rothschild-Mancinelli K."/>
            <person name="Lyhne E.K."/>
            <person name="Kogle M.E."/>
            <person name="Barry K."/>
            <person name="Clum A."/>
            <person name="Na H."/>
            <person name="Ledsgaard L."/>
            <person name="Lin J."/>
            <person name="Lipzen A."/>
            <person name="Kuo A."/>
            <person name="Riley R."/>
            <person name="Mondo S."/>
            <person name="LaButti K."/>
            <person name="Haridas S."/>
            <person name="Pangalinan J."/>
            <person name="Salamov A.A."/>
            <person name="Simmons B.A."/>
            <person name="Magnuson J.K."/>
            <person name="Chen J."/>
            <person name="Drula E."/>
            <person name="Henrissat B."/>
            <person name="Wiebenga A."/>
            <person name="Lubbers R.J."/>
            <person name="Gomes A.C."/>
            <person name="Macurrencykelacurrency M.R."/>
            <person name="Stajich J."/>
            <person name="Grigoriev I.V."/>
            <person name="Mortensen U.H."/>
            <person name="De vries R.P."/>
            <person name="Baker S.E."/>
            <person name="Andersen M.R."/>
        </authorList>
    </citation>
    <scope>NUCLEOTIDE SEQUENCE [LARGE SCALE GENOMIC DNA]</scope>
    <source>
        <strain evidence="2 3">CBS 756.74</strain>
    </source>
</reference>
<gene>
    <name evidence="2" type="ORF">BJX68DRAFT_263032</name>
</gene>
<organism evidence="2 3">
    <name type="scientific">Aspergillus pseudodeflectus</name>
    <dbReference type="NCBI Taxonomy" id="176178"/>
    <lineage>
        <taxon>Eukaryota</taxon>
        <taxon>Fungi</taxon>
        <taxon>Dikarya</taxon>
        <taxon>Ascomycota</taxon>
        <taxon>Pezizomycotina</taxon>
        <taxon>Eurotiomycetes</taxon>
        <taxon>Eurotiomycetidae</taxon>
        <taxon>Eurotiales</taxon>
        <taxon>Aspergillaceae</taxon>
        <taxon>Aspergillus</taxon>
        <taxon>Aspergillus subgen. Nidulantes</taxon>
    </lineage>
</organism>
<dbReference type="EMBL" id="JBFXLR010000006">
    <property type="protein sequence ID" value="KAL2857466.1"/>
    <property type="molecule type" value="Genomic_DNA"/>
</dbReference>
<accession>A0ABR4KYX4</accession>
<keyword evidence="3" id="KW-1185">Reference proteome</keyword>
<feature type="repeat" description="ANK" evidence="1">
    <location>
        <begin position="34"/>
        <end position="66"/>
    </location>
</feature>
<dbReference type="Pfam" id="PF12796">
    <property type="entry name" value="Ank_2"/>
    <property type="match status" value="1"/>
</dbReference>
<dbReference type="Proteomes" id="UP001610444">
    <property type="component" value="Unassembled WGS sequence"/>
</dbReference>
<proteinExistence type="predicted"/>
<dbReference type="PANTHER" id="PTHR34706">
    <property type="entry name" value="SLR1338 PROTEIN"/>
    <property type="match status" value="1"/>
</dbReference>
<keyword evidence="1" id="KW-0040">ANK repeat</keyword>
<evidence type="ECO:0000313" key="3">
    <source>
        <dbReference type="Proteomes" id="UP001610444"/>
    </source>
</evidence>
<name>A0ABR4KYX4_9EURO</name>
<dbReference type="PANTHER" id="PTHR34706:SF3">
    <property type="entry name" value="ANKYRIN REPEAT PROTEIN (AFU_ORTHOLOGUE AFUA_7G06200)"/>
    <property type="match status" value="1"/>
</dbReference>
<dbReference type="GeneID" id="98159751"/>
<evidence type="ECO:0008006" key="4">
    <source>
        <dbReference type="Google" id="ProtNLM"/>
    </source>
</evidence>
<dbReference type="InterPro" id="IPR002110">
    <property type="entry name" value="Ankyrin_rpt"/>
</dbReference>
<dbReference type="Gene3D" id="1.25.40.20">
    <property type="entry name" value="Ankyrin repeat-containing domain"/>
    <property type="match status" value="1"/>
</dbReference>
<evidence type="ECO:0000313" key="2">
    <source>
        <dbReference type="EMBL" id="KAL2857466.1"/>
    </source>
</evidence>
<dbReference type="SMART" id="SM00248">
    <property type="entry name" value="ANK"/>
    <property type="match status" value="3"/>
</dbReference>
<dbReference type="RefSeq" id="XP_070902997.1">
    <property type="nucleotide sequence ID" value="XM_071044587.1"/>
</dbReference>
<evidence type="ECO:0000256" key="1">
    <source>
        <dbReference type="PROSITE-ProRule" id="PRU00023"/>
    </source>
</evidence>